<sequence length="170" mass="18874">MQTVIDQFGNNWGDILELHHQLEPPPFVPLVPNNAVTNIKRANHGARLVCPANGTLDEWCQYAAHHFRPGGHSTPIGIGMDTASRVSYPHMWGYLLSLMMAPITEQNGIQGLYFCLFAGIVACPQWYFTCMNMLNAEQPSLGIQVAPLGNTFAQLKWDTHAANLNEDDII</sequence>
<dbReference type="OrthoDB" id="2988687at2759"/>
<proteinExistence type="predicted"/>
<organism evidence="1 2">
    <name type="scientific">Armillaria ostoyae</name>
    <name type="common">Armillaria root rot fungus</name>
    <dbReference type="NCBI Taxonomy" id="47428"/>
    <lineage>
        <taxon>Eukaryota</taxon>
        <taxon>Fungi</taxon>
        <taxon>Dikarya</taxon>
        <taxon>Basidiomycota</taxon>
        <taxon>Agaricomycotina</taxon>
        <taxon>Agaricomycetes</taxon>
        <taxon>Agaricomycetidae</taxon>
        <taxon>Agaricales</taxon>
        <taxon>Marasmiineae</taxon>
        <taxon>Physalacriaceae</taxon>
        <taxon>Armillaria</taxon>
    </lineage>
</organism>
<evidence type="ECO:0000313" key="2">
    <source>
        <dbReference type="Proteomes" id="UP000219338"/>
    </source>
</evidence>
<gene>
    <name evidence="1" type="ORF">ARMOST_19825</name>
</gene>
<name>A0A284S5L6_ARMOS</name>
<accession>A0A284S5L6</accession>
<dbReference type="EMBL" id="FUEG01000034">
    <property type="protein sequence ID" value="SJL16305.1"/>
    <property type="molecule type" value="Genomic_DNA"/>
</dbReference>
<evidence type="ECO:0000313" key="1">
    <source>
        <dbReference type="EMBL" id="SJL16305.1"/>
    </source>
</evidence>
<dbReference type="AlphaFoldDB" id="A0A284S5L6"/>
<dbReference type="Proteomes" id="UP000219338">
    <property type="component" value="Unassembled WGS sequence"/>
</dbReference>
<keyword evidence="2" id="KW-1185">Reference proteome</keyword>
<reference evidence="2" key="1">
    <citation type="journal article" date="2017" name="Nat. Ecol. Evol.">
        <title>Genome expansion and lineage-specific genetic innovations in the forest pathogenic fungi Armillaria.</title>
        <authorList>
            <person name="Sipos G."/>
            <person name="Prasanna A.N."/>
            <person name="Walter M.C."/>
            <person name="O'Connor E."/>
            <person name="Balint B."/>
            <person name="Krizsan K."/>
            <person name="Kiss B."/>
            <person name="Hess J."/>
            <person name="Varga T."/>
            <person name="Slot J."/>
            <person name="Riley R."/>
            <person name="Boka B."/>
            <person name="Rigling D."/>
            <person name="Barry K."/>
            <person name="Lee J."/>
            <person name="Mihaltcheva S."/>
            <person name="LaButti K."/>
            <person name="Lipzen A."/>
            <person name="Waldron R."/>
            <person name="Moloney N.M."/>
            <person name="Sperisen C."/>
            <person name="Kredics L."/>
            <person name="Vagvoelgyi C."/>
            <person name="Patrignani A."/>
            <person name="Fitzpatrick D."/>
            <person name="Nagy I."/>
            <person name="Doyle S."/>
            <person name="Anderson J.B."/>
            <person name="Grigoriev I.V."/>
            <person name="Gueldener U."/>
            <person name="Muensterkoetter M."/>
            <person name="Nagy L.G."/>
        </authorList>
    </citation>
    <scope>NUCLEOTIDE SEQUENCE [LARGE SCALE GENOMIC DNA]</scope>
    <source>
        <strain evidence="2">C18/9</strain>
    </source>
</reference>
<protein>
    <submittedName>
        <fullName evidence="1">Uncharacterized protein</fullName>
    </submittedName>
</protein>